<name>A0A9D2IVG2_9FIRM</name>
<dbReference type="InterPro" id="IPR013749">
    <property type="entry name" value="PM/HMP-P_kinase-1"/>
</dbReference>
<dbReference type="Proteomes" id="UP000824044">
    <property type="component" value="Unassembled WGS sequence"/>
</dbReference>
<dbReference type="GO" id="GO:0005829">
    <property type="term" value="C:cytosol"/>
    <property type="evidence" value="ECO:0007669"/>
    <property type="project" value="TreeGrafter"/>
</dbReference>
<dbReference type="AlphaFoldDB" id="A0A9D2IVG2"/>
<keyword evidence="4 7" id="KW-0418">Kinase</keyword>
<evidence type="ECO:0000259" key="6">
    <source>
        <dbReference type="Pfam" id="PF08543"/>
    </source>
</evidence>
<keyword evidence="5" id="KW-0067">ATP-binding</keyword>
<keyword evidence="3" id="KW-0547">Nucleotide-binding</keyword>
<dbReference type="SUPFAM" id="SSF53613">
    <property type="entry name" value="Ribokinase-like"/>
    <property type="match status" value="1"/>
</dbReference>
<gene>
    <name evidence="7" type="ORF">H9812_03885</name>
</gene>
<dbReference type="InterPro" id="IPR004625">
    <property type="entry name" value="PyrdxlKinase"/>
</dbReference>
<comment type="caution">
    <text evidence="7">The sequence shown here is derived from an EMBL/GenBank/DDBJ whole genome shotgun (WGS) entry which is preliminary data.</text>
</comment>
<evidence type="ECO:0000256" key="4">
    <source>
        <dbReference type="ARBA" id="ARBA00022777"/>
    </source>
</evidence>
<organism evidence="7 8">
    <name type="scientific">Candidatus Gallimonas intestinigallinarum</name>
    <dbReference type="NCBI Taxonomy" id="2838604"/>
    <lineage>
        <taxon>Bacteria</taxon>
        <taxon>Bacillati</taxon>
        <taxon>Bacillota</taxon>
        <taxon>Clostridia</taxon>
        <taxon>Candidatus Gallimonas</taxon>
    </lineage>
</organism>
<dbReference type="Pfam" id="PF08543">
    <property type="entry name" value="Phos_pyr_kin"/>
    <property type="match status" value="1"/>
</dbReference>
<evidence type="ECO:0000256" key="3">
    <source>
        <dbReference type="ARBA" id="ARBA00022741"/>
    </source>
</evidence>
<reference evidence="7" key="2">
    <citation type="submission" date="2021-04" db="EMBL/GenBank/DDBJ databases">
        <authorList>
            <person name="Gilroy R."/>
        </authorList>
    </citation>
    <scope>NUCLEOTIDE SEQUENCE</scope>
    <source>
        <strain evidence="7">CHK33-5263</strain>
    </source>
</reference>
<sequence length="266" mass="29620">MRVLAINDISCVGKCSLTVALPVLSASGVTCDILPTALLSTHTGGFTGYTFLPLDDEMNKICDHWETLGLKYDLIYSGYLGSRAQIAFVREVKRRFLKEGGAFVVDPVLGDNFTFYKGFDRGFADEMLSLCAEADYILPNETESYLLTGTRDFSAALAALAKVCPHPVITGAQAEDGYYIYYYENGEQKMKIPHRDGSFHGAGDVFASAFCGCLMRGLSLEKALKVTADFCYRAIVRTEKEVSDRRYGLNYEREIYPFLRDLEEQA</sequence>
<dbReference type="GO" id="GO:0005524">
    <property type="term" value="F:ATP binding"/>
    <property type="evidence" value="ECO:0007669"/>
    <property type="project" value="UniProtKB-KW"/>
</dbReference>
<dbReference type="InterPro" id="IPR029056">
    <property type="entry name" value="Ribokinase-like"/>
</dbReference>
<evidence type="ECO:0000256" key="5">
    <source>
        <dbReference type="ARBA" id="ARBA00022840"/>
    </source>
</evidence>
<reference evidence="7" key="1">
    <citation type="journal article" date="2021" name="PeerJ">
        <title>Extensive microbial diversity within the chicken gut microbiome revealed by metagenomics and culture.</title>
        <authorList>
            <person name="Gilroy R."/>
            <person name="Ravi A."/>
            <person name="Getino M."/>
            <person name="Pursley I."/>
            <person name="Horton D.L."/>
            <person name="Alikhan N.F."/>
            <person name="Baker D."/>
            <person name="Gharbi K."/>
            <person name="Hall N."/>
            <person name="Watson M."/>
            <person name="Adriaenssens E.M."/>
            <person name="Foster-Nyarko E."/>
            <person name="Jarju S."/>
            <person name="Secka A."/>
            <person name="Antonio M."/>
            <person name="Oren A."/>
            <person name="Chaudhuri R.R."/>
            <person name="La Ragione R."/>
            <person name="Hildebrand F."/>
            <person name="Pallen M.J."/>
        </authorList>
    </citation>
    <scope>NUCLEOTIDE SEQUENCE</scope>
    <source>
        <strain evidence="7">CHK33-5263</strain>
    </source>
</reference>
<proteinExistence type="predicted"/>
<dbReference type="Gene3D" id="3.40.1190.20">
    <property type="match status" value="1"/>
</dbReference>
<dbReference type="GO" id="GO:0009443">
    <property type="term" value="P:pyridoxal 5'-phosphate salvage"/>
    <property type="evidence" value="ECO:0007669"/>
    <property type="project" value="InterPro"/>
</dbReference>
<dbReference type="EMBL" id="DXBS01000075">
    <property type="protein sequence ID" value="HIZ24599.1"/>
    <property type="molecule type" value="Genomic_DNA"/>
</dbReference>
<evidence type="ECO:0000256" key="1">
    <source>
        <dbReference type="ARBA" id="ARBA00012104"/>
    </source>
</evidence>
<keyword evidence="2 7" id="KW-0808">Transferase</keyword>
<protein>
    <recommendedName>
        <fullName evidence="1">pyridoxal kinase</fullName>
        <ecNumber evidence="1">2.7.1.35</ecNumber>
    </recommendedName>
</protein>
<dbReference type="PANTHER" id="PTHR10534:SF2">
    <property type="entry name" value="PYRIDOXAL KINASE"/>
    <property type="match status" value="1"/>
</dbReference>
<evidence type="ECO:0000256" key="2">
    <source>
        <dbReference type="ARBA" id="ARBA00022679"/>
    </source>
</evidence>
<feature type="domain" description="Pyridoxamine kinase/Phosphomethylpyrimidine kinase" evidence="6">
    <location>
        <begin position="68"/>
        <end position="237"/>
    </location>
</feature>
<evidence type="ECO:0000313" key="7">
    <source>
        <dbReference type="EMBL" id="HIZ24599.1"/>
    </source>
</evidence>
<dbReference type="CDD" id="cd01173">
    <property type="entry name" value="pyridoxal_pyridoxamine_kinase"/>
    <property type="match status" value="1"/>
</dbReference>
<dbReference type="PANTHER" id="PTHR10534">
    <property type="entry name" value="PYRIDOXAL KINASE"/>
    <property type="match status" value="1"/>
</dbReference>
<dbReference type="EC" id="2.7.1.35" evidence="1"/>
<evidence type="ECO:0000313" key="8">
    <source>
        <dbReference type="Proteomes" id="UP000824044"/>
    </source>
</evidence>
<dbReference type="GO" id="GO:0008478">
    <property type="term" value="F:pyridoxal kinase activity"/>
    <property type="evidence" value="ECO:0007669"/>
    <property type="project" value="UniProtKB-EC"/>
</dbReference>
<accession>A0A9D2IVG2</accession>